<feature type="transmembrane region" description="Helical" evidence="1">
    <location>
        <begin position="118"/>
        <end position="139"/>
    </location>
</feature>
<feature type="transmembrane region" description="Helical" evidence="1">
    <location>
        <begin position="146"/>
        <end position="168"/>
    </location>
</feature>
<reference evidence="2" key="1">
    <citation type="submission" date="2022-07" db="EMBL/GenBank/DDBJ databases">
        <authorList>
            <person name="Wu T."/>
        </authorList>
    </citation>
    <scope>NUCLEOTIDE SEQUENCE</scope>
    <source>
        <strain evidence="2">SD-1</strain>
    </source>
</reference>
<organism evidence="2 3">
    <name type="scientific">Paenarthrobacter ureafaciens</name>
    <dbReference type="NCBI Taxonomy" id="37931"/>
    <lineage>
        <taxon>Bacteria</taxon>
        <taxon>Bacillati</taxon>
        <taxon>Actinomycetota</taxon>
        <taxon>Actinomycetes</taxon>
        <taxon>Micrococcales</taxon>
        <taxon>Micrococcaceae</taxon>
        <taxon>Paenarthrobacter</taxon>
    </lineage>
</organism>
<dbReference type="Proteomes" id="UP001163293">
    <property type="component" value="Chromosome"/>
</dbReference>
<evidence type="ECO:0000256" key="1">
    <source>
        <dbReference type="SAM" id="Phobius"/>
    </source>
</evidence>
<protein>
    <submittedName>
        <fullName evidence="2">Uncharacterized protein</fullName>
    </submittedName>
</protein>
<sequence length="212" mass="22527">MTGNETKIRIPATGDPATRAARILSDLFAPAVSVFLICVLCGVTGHPHTWVGLGWGILIGSFCAVIPTVTIHVAVRREQLTDRHVTRRDQRWWVFLVCVASVLGGMATAVLLGAPRPLLWILPTMVAGLVLAGGVTLLGPKVSMHAFCFTSLVVLAAMLLSPWWLLALPTLLPVVAFARLKLKHHTRLELALGSGLAAAVMLGASAYMPTAG</sequence>
<dbReference type="AlphaFoldDB" id="A0AAX3EDL8"/>
<proteinExistence type="predicted"/>
<dbReference type="EMBL" id="CP101185">
    <property type="protein sequence ID" value="UYV96008.1"/>
    <property type="molecule type" value="Genomic_DNA"/>
</dbReference>
<keyword evidence="3" id="KW-1185">Reference proteome</keyword>
<keyword evidence="1" id="KW-0812">Transmembrane</keyword>
<keyword evidence="1" id="KW-0472">Membrane</keyword>
<gene>
    <name evidence="2" type="ORF">NL394_13045</name>
</gene>
<feature type="transmembrane region" description="Helical" evidence="1">
    <location>
        <begin position="92"/>
        <end position="112"/>
    </location>
</feature>
<feature type="transmembrane region" description="Helical" evidence="1">
    <location>
        <begin position="188"/>
        <end position="208"/>
    </location>
</feature>
<evidence type="ECO:0000313" key="2">
    <source>
        <dbReference type="EMBL" id="UYV96008.1"/>
    </source>
</evidence>
<keyword evidence="1" id="KW-1133">Transmembrane helix</keyword>
<accession>A0AAX3EDL8</accession>
<feature type="transmembrane region" description="Helical" evidence="1">
    <location>
        <begin position="52"/>
        <end position="71"/>
    </location>
</feature>
<dbReference type="RefSeq" id="WP_021473588.1">
    <property type="nucleotide sequence ID" value="NZ_CP043010.1"/>
</dbReference>
<evidence type="ECO:0000313" key="3">
    <source>
        <dbReference type="Proteomes" id="UP001163293"/>
    </source>
</evidence>
<feature type="transmembrane region" description="Helical" evidence="1">
    <location>
        <begin position="27"/>
        <end position="46"/>
    </location>
</feature>
<name>A0AAX3EDL8_PAEUR</name>